<feature type="transmembrane region" description="Helical" evidence="1">
    <location>
        <begin position="7"/>
        <end position="24"/>
    </location>
</feature>
<dbReference type="Proteomes" id="UP000215224">
    <property type="component" value="Chromosome"/>
</dbReference>
<keyword evidence="3" id="KW-1185">Reference proteome</keyword>
<keyword evidence="1" id="KW-0472">Membrane</keyword>
<feature type="transmembrane region" description="Helical" evidence="1">
    <location>
        <begin position="55"/>
        <end position="73"/>
    </location>
</feature>
<dbReference type="EMBL" id="CP018866">
    <property type="protein sequence ID" value="AST91374.1"/>
    <property type="molecule type" value="Genomic_DNA"/>
</dbReference>
<feature type="transmembrane region" description="Helical" evidence="1">
    <location>
        <begin position="154"/>
        <end position="174"/>
    </location>
</feature>
<evidence type="ECO:0000313" key="3">
    <source>
        <dbReference type="Proteomes" id="UP000215224"/>
    </source>
</evidence>
<evidence type="ECO:0000313" key="2">
    <source>
        <dbReference type="EMBL" id="AST91374.1"/>
    </source>
</evidence>
<dbReference type="STRING" id="1314751.GCA_001591425_00520"/>
<dbReference type="AlphaFoldDB" id="A0A223KPU6"/>
<accession>A0A223KPU6</accession>
<name>A0A223KPU6_9BACI</name>
<feature type="transmembrane region" description="Helical" evidence="1">
    <location>
        <begin position="30"/>
        <end position="48"/>
    </location>
</feature>
<gene>
    <name evidence="2" type="ORF">BC6307_08825</name>
</gene>
<keyword evidence="1" id="KW-1133">Transmembrane helix</keyword>
<feature type="transmembrane region" description="Helical" evidence="1">
    <location>
        <begin position="129"/>
        <end position="148"/>
    </location>
</feature>
<keyword evidence="1" id="KW-0812">Transmembrane</keyword>
<dbReference type="KEGG" id="bcoh:BC6307_08825"/>
<feature type="transmembrane region" description="Helical" evidence="1">
    <location>
        <begin position="85"/>
        <end position="108"/>
    </location>
</feature>
<sequence length="181" mass="21111">MNEGFGKLFWGFLFVFIEIHLVFIDILPDPIGYILIYTGLGIIVSKYPTIHVEKARGFALALIFFSVPTIFIAQNEIKKQVFTFWSTYSFLLEIVQFILIFYTFQVMLELAKKLESDLLYRGTSNLLKVYTSLFVLLTILQTFGMNFYSSTLTGLIIFLNVITFVIMIIFLVHLRQFKKWP</sequence>
<reference evidence="2 3" key="1">
    <citation type="submission" date="2016-12" db="EMBL/GenBank/DDBJ databases">
        <title>The whole genome sequencing and assembly of Bacillus cohnii DSM 6307T strain.</title>
        <authorList>
            <person name="Lee Y.-J."/>
            <person name="Yi H."/>
            <person name="Bahn Y.-S."/>
            <person name="Kim J.F."/>
            <person name="Lee D.-W."/>
        </authorList>
    </citation>
    <scope>NUCLEOTIDE SEQUENCE [LARGE SCALE GENOMIC DNA]</scope>
    <source>
        <strain evidence="2 3">DSM 6307</strain>
    </source>
</reference>
<evidence type="ECO:0000256" key="1">
    <source>
        <dbReference type="SAM" id="Phobius"/>
    </source>
</evidence>
<organism evidence="2 3">
    <name type="scientific">Sutcliffiella cohnii</name>
    <dbReference type="NCBI Taxonomy" id="33932"/>
    <lineage>
        <taxon>Bacteria</taxon>
        <taxon>Bacillati</taxon>
        <taxon>Bacillota</taxon>
        <taxon>Bacilli</taxon>
        <taxon>Bacillales</taxon>
        <taxon>Bacillaceae</taxon>
        <taxon>Sutcliffiella</taxon>
    </lineage>
</organism>
<dbReference type="RefSeq" id="WP_066411699.1">
    <property type="nucleotide sequence ID" value="NZ_CP018866.1"/>
</dbReference>
<protein>
    <submittedName>
        <fullName evidence="2">Uncharacterized protein</fullName>
    </submittedName>
</protein>
<proteinExistence type="predicted"/>